<dbReference type="GO" id="GO:0000287">
    <property type="term" value="F:magnesium ion binding"/>
    <property type="evidence" value="ECO:0007669"/>
    <property type="project" value="UniProtKB-UniRule"/>
</dbReference>
<feature type="binding site" evidence="15">
    <location>
        <position position="1021"/>
    </location>
    <ligand>
        <name>Mg(2+)</name>
        <dbReference type="ChEBI" id="CHEBI:18420"/>
    </ligand>
</feature>
<dbReference type="InterPro" id="IPR014017">
    <property type="entry name" value="DNA_helicase_UvrD-like_C"/>
</dbReference>
<evidence type="ECO:0000256" key="15">
    <source>
        <dbReference type="HAMAP-Rule" id="MF_01485"/>
    </source>
</evidence>
<evidence type="ECO:0000256" key="3">
    <source>
        <dbReference type="ARBA" id="ARBA00022741"/>
    </source>
</evidence>
<evidence type="ECO:0000256" key="9">
    <source>
        <dbReference type="ARBA" id="ARBA00022842"/>
    </source>
</evidence>
<dbReference type="Proteomes" id="UP000316282">
    <property type="component" value="Unassembled WGS sequence"/>
</dbReference>
<comment type="function">
    <text evidence="15">A helicase/nuclease that prepares dsDNA breaks (DSB) for recombinational DNA repair. Binds to DSBs and unwinds DNA via a highly rapid and processive ATP-dependent bidirectional helicase activity. Unwinds dsDNA until it encounters a Chi (crossover hotspot instigator) sequence from the 3' direction. Cuts ssDNA a few nucleotides 3' to the Chi site. The properties and activities of the enzyme are changed at Chi. The Chi-altered holoenzyme produces a long 3'-ssDNA overhang and facilitates RecA-binding to the ssDNA for homologous DNA recombination and repair. Holoenzyme degrades any linearized DNA that is unable to undergo homologous recombination. In the holoenzyme this subunit contributes ATPase, 3'-5' helicase, exonuclease activity and loads RecA onto ssDNA.</text>
</comment>
<keyword evidence="5 15" id="KW-0378">Hydrolase</keyword>
<dbReference type="Gene3D" id="3.40.50.300">
    <property type="entry name" value="P-loop containing nucleotide triphosphate hydrolases"/>
    <property type="match status" value="2"/>
</dbReference>
<comment type="catalytic activity">
    <reaction evidence="13 15">
        <text>Couples ATP hydrolysis with the unwinding of duplex DNA by translocating in the 3'-5' direction.</text>
        <dbReference type="EC" id="5.6.2.4"/>
    </reaction>
</comment>
<dbReference type="GO" id="GO:0008854">
    <property type="term" value="F:exodeoxyribonuclease V activity"/>
    <property type="evidence" value="ECO:0007669"/>
    <property type="project" value="UniProtKB-EC"/>
</dbReference>
<feature type="binding site" evidence="15">
    <location>
        <position position="1144"/>
    </location>
    <ligand>
        <name>Mg(2+)</name>
        <dbReference type="ChEBI" id="CHEBI:18420"/>
    </ligand>
</feature>
<comment type="similarity">
    <text evidence="15">Belongs to the helicase family. UvrD subfamily.</text>
</comment>
<dbReference type="SUPFAM" id="SSF52980">
    <property type="entry name" value="Restriction endonuclease-like"/>
    <property type="match status" value="1"/>
</dbReference>
<dbReference type="PROSITE" id="PS51217">
    <property type="entry name" value="UVRD_HELICASE_CTER"/>
    <property type="match status" value="1"/>
</dbReference>
<feature type="domain" description="UvrD-like helicase C-terminal" evidence="18">
    <location>
        <begin position="530"/>
        <end position="796"/>
    </location>
</feature>
<keyword evidence="1 15" id="KW-0540">Nuclease</keyword>
<feature type="binding site" evidence="16">
    <location>
        <begin position="22"/>
        <end position="29"/>
    </location>
    <ligand>
        <name>ATP</name>
        <dbReference type="ChEBI" id="CHEBI:30616"/>
    </ligand>
</feature>
<evidence type="ECO:0000256" key="14">
    <source>
        <dbReference type="ARBA" id="ARBA00048988"/>
    </source>
</evidence>
<dbReference type="GO" id="GO:0016887">
    <property type="term" value="F:ATP hydrolysis activity"/>
    <property type="evidence" value="ECO:0007669"/>
    <property type="project" value="RHEA"/>
</dbReference>
<dbReference type="Gene3D" id="1.10.486.10">
    <property type="entry name" value="PCRA, domain 4"/>
    <property type="match status" value="1"/>
</dbReference>
<feature type="region of interest" description="DNA-binding and helicase activity, interacts with RecC" evidence="15">
    <location>
        <begin position="1"/>
        <end position="924"/>
    </location>
</feature>
<dbReference type="GO" id="GO:0043138">
    <property type="term" value="F:3'-5' DNA helicase activity"/>
    <property type="evidence" value="ECO:0007669"/>
    <property type="project" value="UniProtKB-UniRule"/>
</dbReference>
<comment type="caution">
    <text evidence="19">The sequence shown here is derived from an EMBL/GenBank/DDBJ whole genome shotgun (WGS) entry which is preliminary data.</text>
</comment>
<comment type="domain">
    <text evidence="15">The C-terminal domain has nuclease activity and interacts with RecD. It interacts with RecA, facilitating its loading onto ssDNA.</text>
</comment>
<dbReference type="InterPro" id="IPR014016">
    <property type="entry name" value="UvrD-like_ATP-bd"/>
</dbReference>
<dbReference type="AlphaFoldDB" id="A0A502LG12"/>
<dbReference type="InterPro" id="IPR027417">
    <property type="entry name" value="P-loop_NTPase"/>
</dbReference>
<dbReference type="InterPro" id="IPR000212">
    <property type="entry name" value="DNA_helicase_UvrD/REP"/>
</dbReference>
<evidence type="ECO:0000259" key="17">
    <source>
        <dbReference type="PROSITE" id="PS51198"/>
    </source>
</evidence>
<feature type="domain" description="UvrD-like helicase ATP-binding" evidence="17">
    <location>
        <begin position="1"/>
        <end position="485"/>
    </location>
</feature>
<dbReference type="InterPro" id="IPR011335">
    <property type="entry name" value="Restrct_endonuc-II-like"/>
</dbReference>
<evidence type="ECO:0000256" key="5">
    <source>
        <dbReference type="ARBA" id="ARBA00022801"/>
    </source>
</evidence>
<comment type="catalytic activity">
    <reaction evidence="15">
        <text>Exonucleolytic cleavage (in the presence of ATP) in either 5'- to 3'- or 3'- to 5'-direction to yield 5'-phosphooligonucleotides.</text>
        <dbReference type="EC" id="3.1.11.5"/>
    </reaction>
</comment>
<evidence type="ECO:0000256" key="2">
    <source>
        <dbReference type="ARBA" id="ARBA00022723"/>
    </source>
</evidence>
<keyword evidence="10 15" id="KW-0238">DNA-binding</keyword>
<dbReference type="RefSeq" id="WP_140527671.1">
    <property type="nucleotide sequence ID" value="NZ_SDPD01000008.1"/>
</dbReference>
<dbReference type="InterPro" id="IPR038726">
    <property type="entry name" value="PDDEXK_AddAB-type"/>
</dbReference>
<comment type="miscellaneous">
    <text evidence="15">In the RecBCD complex, RecB has a slow 3'-5' helicase, an exonuclease activity and loads RecA onto ssDNA, RecD has a fast 5'-3' helicase activity, while RecC stimulates the ATPase and processivity of the RecB helicase and contributes to recognition of the Chi site.</text>
</comment>
<dbReference type="SUPFAM" id="SSF52540">
    <property type="entry name" value="P-loop containing nucleoside triphosphate hydrolases"/>
    <property type="match status" value="1"/>
</dbReference>
<dbReference type="GO" id="GO:0005524">
    <property type="term" value="F:ATP binding"/>
    <property type="evidence" value="ECO:0007669"/>
    <property type="project" value="UniProtKB-UniRule"/>
</dbReference>
<keyword evidence="2 15" id="KW-0479">Metal-binding</keyword>
<keyword evidence="12 15" id="KW-0413">Isomerase</keyword>
<dbReference type="InterPro" id="IPR011604">
    <property type="entry name" value="PDDEXK-like_dom_sf"/>
</dbReference>
<dbReference type="HAMAP" id="MF_01485">
    <property type="entry name" value="RecB"/>
    <property type="match status" value="1"/>
</dbReference>
<sequence length="1235" mass="142550">MSETIPLNPITLPLNQISLIEASAGTGKTYTIGSLYLRLLLKAGENNFSRPLNVEEILVVTFTEMATEELKKKIRERITDAIDKLTAFAETQDKSAFKNDEFLTALCQDLNIFEAIHRLKLADQNMDLAAIYTIHGFCRRMLMQYAFHSGIHFNLELIKDQSDLLVRFANEFWREHFYPLDFESANFIATELVSPANVLSLLKADLGKDLQVEIENKQALSVPIQIFLPQYLGGYQKALNELKAFWLESTDEISAIITNELEKDYPKDQLKSLNRKKYQVKRLGDWINKINQWSNNPRDYQINTTLKDYFLQSSIEKNYEEQTDKNKDKKPATPFYAPIFEDLEKRVNALISPALLSKLTLYHYRQGLQQKLLDYKLNHQEKSFDDLLRLLCEALQGAQGDELAEMIRFQYPFAMIDEFQDTDSQQYAIFSKIYRDNPEKNTGFIMIGDPKQAIYRFRGADIFTYLKASDEAQSRFELTKNYRSEKHLVDGVNALFDFPQSPFIYQNINFTAVDSRDDHLRFYLNGKAEPAYRFYLTKSDKVNKTESDKVNKTESGKVNKTESGKVNKTEMAKICAISIQYWLKSAAENQAVFQNEDTCKTLQAANIAVLVRDKNEAALVKNELQKLGIASVYLSDQNSVFDSNVAKELAWVLKACLNVAERPILNAIATALFGLNAADIHQIQQNEADWQRWADSFAQYQQTWQRQGILAMLHQILLEQGISERLLSQVTGERDLTDFLHLAEILQQAATLHESEAALLSWFEKQIQGEGRQEAQIRLESERQLVKIVTIHKSKGLEYDLVWLPFLAVPSKDPSKKDINIYYSKERDETLWDMENRNLNALYEETFAEELRLLYVALTRAKYQMAFALPAQFDKKWNALHYVLSQGEIGKEINLSDSKNTETLLQTFKEKMQDNVEICTKPNLEAFPALSINTKNDELKAAEFTGNIEQDWRIISFTSIEQAHRRQHYFTESADKKHAVFDDAKDYDSQNAIEISTALLSENESNILDLPRGKQVGTALHRHFENCYFSDLANTEEIDKLRQSLQLDEAFTEPLQNWLQQISHTPLSNEIGIALADLANKDCIKEMPFYLAIREHFDVEAFNRALKTHHHLPSEPLQFEQIQGMVRGSIDLVFRHNGKYYLVDYKSNFLGSTLADYNQEALKKEMLHSHYDWQYLIYTLALHRYLQSVVPDYDYARDFGGVFYLFLRGMNGEPQSGVFYDRPSVELITELDGVF</sequence>
<dbReference type="GO" id="GO:0005829">
    <property type="term" value="C:cytosol"/>
    <property type="evidence" value="ECO:0007669"/>
    <property type="project" value="TreeGrafter"/>
</dbReference>
<comment type="subunit">
    <text evidence="15">Heterotrimer of RecB, RecC and RecD. All subunits contribute to DNA-binding. Interacts with RecA.</text>
</comment>
<dbReference type="Gene3D" id="3.90.320.10">
    <property type="match status" value="1"/>
</dbReference>
<keyword evidence="7 15" id="KW-0269">Exonuclease</keyword>
<keyword evidence="8 15" id="KW-0067">ATP-binding</keyword>
<feature type="binding site" evidence="15">
    <location>
        <position position="1131"/>
    </location>
    <ligand>
        <name>Mg(2+)</name>
        <dbReference type="ChEBI" id="CHEBI:18420"/>
    </ligand>
</feature>
<comment type="domain">
    <text evidence="15">The N-terminal DNA-binding domain is a ssDNA-dependent ATPase and has ATP-dependent 3'-5' helicase function. This domain interacts with RecC.</text>
</comment>
<comment type="catalytic activity">
    <reaction evidence="14 15">
        <text>ATP + H2O = ADP + phosphate + H(+)</text>
        <dbReference type="Rhea" id="RHEA:13065"/>
        <dbReference type="ChEBI" id="CHEBI:15377"/>
        <dbReference type="ChEBI" id="CHEBI:15378"/>
        <dbReference type="ChEBI" id="CHEBI:30616"/>
        <dbReference type="ChEBI" id="CHEBI:43474"/>
        <dbReference type="ChEBI" id="CHEBI:456216"/>
        <dbReference type="EC" id="5.6.2.4"/>
    </reaction>
</comment>
<dbReference type="PANTHER" id="PTHR11070:SF23">
    <property type="entry name" value="RECBCD ENZYME SUBUNIT RECB"/>
    <property type="match status" value="1"/>
</dbReference>
<dbReference type="NCBIfam" id="TIGR00609">
    <property type="entry name" value="recB"/>
    <property type="match status" value="1"/>
</dbReference>
<evidence type="ECO:0000259" key="18">
    <source>
        <dbReference type="PROSITE" id="PS51217"/>
    </source>
</evidence>
<dbReference type="InterPro" id="IPR004586">
    <property type="entry name" value="RecB"/>
</dbReference>
<proteinExistence type="inferred from homology"/>
<comment type="cofactor">
    <cofactor evidence="15">
        <name>Mg(2+)</name>
        <dbReference type="ChEBI" id="CHEBI:18420"/>
    </cofactor>
    <text evidence="15">Binds 1 Mg(2+) ion per subunit.</text>
</comment>
<evidence type="ECO:0000256" key="11">
    <source>
        <dbReference type="ARBA" id="ARBA00023204"/>
    </source>
</evidence>
<dbReference type="GO" id="GO:0009338">
    <property type="term" value="C:exodeoxyribonuclease V complex"/>
    <property type="evidence" value="ECO:0007669"/>
    <property type="project" value="TreeGrafter"/>
</dbReference>
<dbReference type="GO" id="GO:0000724">
    <property type="term" value="P:double-strand break repair via homologous recombination"/>
    <property type="evidence" value="ECO:0007669"/>
    <property type="project" value="UniProtKB-UniRule"/>
</dbReference>
<name>A0A502LG12_HAEHA</name>
<dbReference type="Pfam" id="PF13361">
    <property type="entry name" value="UvrD_C"/>
    <property type="match status" value="1"/>
</dbReference>
<dbReference type="CDD" id="cd22352">
    <property type="entry name" value="RecB_C-like"/>
    <property type="match status" value="1"/>
</dbReference>
<dbReference type="Gene3D" id="1.10.3170.10">
    <property type="entry name" value="Recbcd, chain B, domain 2"/>
    <property type="match status" value="1"/>
</dbReference>
<evidence type="ECO:0000256" key="13">
    <source>
        <dbReference type="ARBA" id="ARBA00034617"/>
    </source>
</evidence>
<evidence type="ECO:0000256" key="12">
    <source>
        <dbReference type="ARBA" id="ARBA00023235"/>
    </source>
</evidence>
<organism evidence="19 20">
    <name type="scientific">Haemophilus haemolyticus</name>
    <dbReference type="NCBI Taxonomy" id="726"/>
    <lineage>
        <taxon>Bacteria</taxon>
        <taxon>Pseudomonadati</taxon>
        <taxon>Pseudomonadota</taxon>
        <taxon>Gammaproteobacteria</taxon>
        <taxon>Pasteurellales</taxon>
        <taxon>Pasteurellaceae</taxon>
        <taxon>Haemophilus</taxon>
    </lineage>
</organism>
<evidence type="ECO:0000256" key="6">
    <source>
        <dbReference type="ARBA" id="ARBA00022806"/>
    </source>
</evidence>
<dbReference type="EMBL" id="SDPD01000008">
    <property type="protein sequence ID" value="TPH21201.1"/>
    <property type="molecule type" value="Genomic_DNA"/>
</dbReference>
<feature type="active site" description="For nuclease activity" evidence="15">
    <location>
        <position position="1144"/>
    </location>
</feature>
<gene>
    <name evidence="15 19" type="primary">recB</name>
    <name evidence="19" type="ORF">EUX52_06935</name>
</gene>
<dbReference type="Pfam" id="PF00580">
    <property type="entry name" value="UvrD-helicase"/>
    <property type="match status" value="1"/>
</dbReference>
<evidence type="ECO:0000256" key="7">
    <source>
        <dbReference type="ARBA" id="ARBA00022839"/>
    </source>
</evidence>
<evidence type="ECO:0000256" key="4">
    <source>
        <dbReference type="ARBA" id="ARBA00022763"/>
    </source>
</evidence>
<protein>
    <recommendedName>
        <fullName evidence="15">RecBCD enzyme subunit RecB</fullName>
        <ecNumber evidence="15">3.1.11.5</ecNumber>
        <ecNumber evidence="15">5.6.2.4</ecNumber>
    </recommendedName>
    <alternativeName>
        <fullName evidence="15">DNA 3'-5' helicase subunit RecB</fullName>
    </alternativeName>
    <alternativeName>
        <fullName evidence="15">Exonuclease V subunit RecB</fullName>
        <shortName evidence="15">ExoV subunit RecB</shortName>
    </alternativeName>
    <alternativeName>
        <fullName evidence="15">Helicase/nuclease RecBCD subunit RecB</fullName>
    </alternativeName>
</protein>
<dbReference type="EC" id="5.6.2.4" evidence="15"/>
<feature type="region of interest" description="Nuclease activity, interacts with RecD and RecA" evidence="15">
    <location>
        <begin position="951"/>
        <end position="1235"/>
    </location>
</feature>
<dbReference type="GO" id="GO:0003677">
    <property type="term" value="F:DNA binding"/>
    <property type="evidence" value="ECO:0007669"/>
    <property type="project" value="UniProtKB-UniRule"/>
</dbReference>
<dbReference type="EC" id="3.1.11.5" evidence="15"/>
<dbReference type="PROSITE" id="PS51198">
    <property type="entry name" value="UVRD_HELICASE_ATP_BIND"/>
    <property type="match status" value="1"/>
</dbReference>
<keyword evidence="3 15" id="KW-0547">Nucleotide-binding</keyword>
<evidence type="ECO:0000256" key="1">
    <source>
        <dbReference type="ARBA" id="ARBA00022722"/>
    </source>
</evidence>
<evidence type="ECO:0000256" key="16">
    <source>
        <dbReference type="PROSITE-ProRule" id="PRU00560"/>
    </source>
</evidence>
<accession>A0A502LG12</accession>
<dbReference type="Pfam" id="PF12705">
    <property type="entry name" value="PDDEXK_1"/>
    <property type="match status" value="1"/>
</dbReference>
<keyword evidence="9 15" id="KW-0460">Magnesium</keyword>
<evidence type="ECO:0000256" key="10">
    <source>
        <dbReference type="ARBA" id="ARBA00023125"/>
    </source>
</evidence>
<reference evidence="19 20" key="1">
    <citation type="submission" date="2019-01" db="EMBL/GenBank/DDBJ databases">
        <title>Comparative genomic analysis identifies haemin-independent Haemophilus haemolyticus: a formal re-classification of Haemophilus intermedius.</title>
        <authorList>
            <person name="Harris T.M."/>
            <person name="Price E.P."/>
            <person name="Sarovich D.S."/>
            <person name="Norskov-Lauritsen N."/>
            <person name="Beissbarth J."/>
            <person name="Chang A.B."/>
            <person name="Smith-Vaughan H.C."/>
        </authorList>
    </citation>
    <scope>NUCLEOTIDE SEQUENCE [LARGE SCALE GENOMIC DNA]</scope>
    <source>
        <strain evidence="19 20">60982 B Hi-1</strain>
    </source>
</reference>
<evidence type="ECO:0000256" key="8">
    <source>
        <dbReference type="ARBA" id="ARBA00022840"/>
    </source>
</evidence>
<keyword evidence="6 15" id="KW-0347">Helicase</keyword>
<dbReference type="PANTHER" id="PTHR11070">
    <property type="entry name" value="UVRD / RECB / PCRA DNA HELICASE FAMILY MEMBER"/>
    <property type="match status" value="1"/>
</dbReference>
<evidence type="ECO:0000313" key="20">
    <source>
        <dbReference type="Proteomes" id="UP000316282"/>
    </source>
</evidence>
<keyword evidence="11 15" id="KW-0234">DNA repair</keyword>
<evidence type="ECO:0000313" key="19">
    <source>
        <dbReference type="EMBL" id="TPH21201.1"/>
    </source>
</evidence>
<keyword evidence="4 15" id="KW-0227">DNA damage</keyword>